<evidence type="ECO:0000313" key="2">
    <source>
        <dbReference type="Proteomes" id="UP000323144"/>
    </source>
</evidence>
<sequence>MFLRNTTDLNYYFRRTNLIEYFDEDNLNKRTKFYIKRVGRKIKDKTLYNNFKYWVLWRWINKNFQFSESFTSQLRKNIRKLDLDLSAKEDNFLYELDELLFNSWRPLKKIPVRFEIEKKEKLSLLQTKVNLHELVLDENGEEKPKMIGTFDAYYSSKKIYFTNSKQVILFKLLYSDINSIEQRRFGTIVRTEKTNYLIRGRNRLLTYVMLQRMNPSLKLDISKIENLYDYFDYFNRIFSKIN</sequence>
<dbReference type="RefSeq" id="WP_166507882.1">
    <property type="nucleotide sequence ID" value="NZ_CP043026.1"/>
</dbReference>
<name>A0A5B9Y480_9MOLU</name>
<dbReference type="AlphaFoldDB" id="A0A5B9Y480"/>
<keyword evidence="2" id="KW-1185">Reference proteome</keyword>
<dbReference type="EMBL" id="CP043026">
    <property type="protein sequence ID" value="QEH61489.1"/>
    <property type="molecule type" value="Genomic_DNA"/>
</dbReference>
<protein>
    <submittedName>
        <fullName evidence="1">Uncharacterized protein</fullName>
    </submittedName>
</protein>
<organism evidence="1 2">
    <name type="scientific">Spiroplasma chinense</name>
    <dbReference type="NCBI Taxonomy" id="216932"/>
    <lineage>
        <taxon>Bacteria</taxon>
        <taxon>Bacillati</taxon>
        <taxon>Mycoplasmatota</taxon>
        <taxon>Mollicutes</taxon>
        <taxon>Entomoplasmatales</taxon>
        <taxon>Spiroplasmataceae</taxon>
        <taxon>Spiroplasma</taxon>
    </lineage>
</organism>
<accession>A0A5B9Y480</accession>
<gene>
    <name evidence="1" type="ORF">SCHIN_v1c02920</name>
</gene>
<reference evidence="1 2" key="1">
    <citation type="submission" date="2019-08" db="EMBL/GenBank/DDBJ databases">
        <title>Complete genome sequence of Spiroplasma chinense CCH (DSM 19755).</title>
        <authorList>
            <person name="Shen H.-Y."/>
            <person name="Lin Y.-C."/>
            <person name="Chou L."/>
            <person name="Kuo C.-H."/>
        </authorList>
    </citation>
    <scope>NUCLEOTIDE SEQUENCE [LARGE SCALE GENOMIC DNA]</scope>
    <source>
        <strain evidence="1 2">CCH</strain>
    </source>
</reference>
<proteinExistence type="predicted"/>
<evidence type="ECO:0000313" key="1">
    <source>
        <dbReference type="EMBL" id="QEH61489.1"/>
    </source>
</evidence>
<dbReference type="Proteomes" id="UP000323144">
    <property type="component" value="Chromosome"/>
</dbReference>
<dbReference type="KEGG" id="schi:SCHIN_v1c02920"/>